<evidence type="ECO:0000313" key="4">
    <source>
        <dbReference type="Proteomes" id="UP000032721"/>
    </source>
</evidence>
<dbReference type="KEGG" id="xdo:XDD1_2765"/>
<evidence type="ECO:0000256" key="1">
    <source>
        <dbReference type="SAM" id="MobiDB-lite"/>
    </source>
</evidence>
<feature type="domain" description="Protealysin N-terminal propeptide" evidence="2">
    <location>
        <begin position="31"/>
        <end position="71"/>
    </location>
</feature>
<accession>A0A068QUK1</accession>
<organism evidence="3 4">
    <name type="scientific">Xenorhabdus doucetiae</name>
    <dbReference type="NCBI Taxonomy" id="351671"/>
    <lineage>
        <taxon>Bacteria</taxon>
        <taxon>Pseudomonadati</taxon>
        <taxon>Pseudomonadota</taxon>
        <taxon>Gammaproteobacteria</taxon>
        <taxon>Enterobacterales</taxon>
        <taxon>Morganellaceae</taxon>
        <taxon>Xenorhabdus</taxon>
    </lineage>
</organism>
<gene>
    <name evidence="3" type="ORF">XDD1_2765</name>
</gene>
<reference evidence="3 4" key="1">
    <citation type="submission" date="2013-07" db="EMBL/GenBank/DDBJ databases">
        <authorList>
            <person name="Genoscope - CEA"/>
        </authorList>
    </citation>
    <scope>NUCLEOTIDE SEQUENCE [LARGE SCALE GENOMIC DNA]</scope>
    <source>
        <strain evidence="4">FRM16 / DSM 17909</strain>
    </source>
</reference>
<evidence type="ECO:0000259" key="2">
    <source>
        <dbReference type="Pfam" id="PF16485"/>
    </source>
</evidence>
<dbReference type="Pfam" id="PF16485">
    <property type="entry name" value="PLN_propep"/>
    <property type="match status" value="1"/>
</dbReference>
<dbReference type="InterPro" id="IPR032475">
    <property type="entry name" value="Protealysin_N_PP"/>
</dbReference>
<dbReference type="HOGENOM" id="CLU_2304981_0_0_6"/>
<evidence type="ECO:0000313" key="3">
    <source>
        <dbReference type="EMBL" id="CDG18464.1"/>
    </source>
</evidence>
<dbReference type="AlphaFoldDB" id="A0A068QUK1"/>
<sequence length="100" mass="11374">MVSLATICSRPNIRQHTKQGTTMCNNKVRKQNIIPPYLLEYIAETCDANDKEYVLKTLDHVNKLMKQSTKEAPLNSEDDPLLYKNKKMSEPEGSCPFSGK</sequence>
<protein>
    <recommendedName>
        <fullName evidence="2">Protealysin N-terminal propeptide domain-containing protein</fullName>
    </recommendedName>
</protein>
<name>A0A068QUK1_9GAMM</name>
<dbReference type="EMBL" id="FO704550">
    <property type="protein sequence ID" value="CDG18464.1"/>
    <property type="molecule type" value="Genomic_DNA"/>
</dbReference>
<dbReference type="Proteomes" id="UP000032721">
    <property type="component" value="Chromosome"/>
</dbReference>
<proteinExistence type="predicted"/>
<feature type="region of interest" description="Disordered" evidence="1">
    <location>
        <begin position="67"/>
        <end position="100"/>
    </location>
</feature>